<gene>
    <name evidence="1" type="ORF">BCV70DRAFT_101872</name>
</gene>
<dbReference type="Proteomes" id="UP000246740">
    <property type="component" value="Unassembled WGS sequence"/>
</dbReference>
<evidence type="ECO:0000313" key="1">
    <source>
        <dbReference type="EMBL" id="PWY96923.1"/>
    </source>
</evidence>
<dbReference type="EMBL" id="KZ819238">
    <property type="protein sequence ID" value="PWY96923.1"/>
    <property type="molecule type" value="Genomic_DNA"/>
</dbReference>
<reference evidence="1 2" key="1">
    <citation type="journal article" date="2018" name="Mol. Biol. Evol.">
        <title>Broad Genomic Sampling Reveals a Smut Pathogenic Ancestry of the Fungal Clade Ustilaginomycotina.</title>
        <authorList>
            <person name="Kijpornyongpan T."/>
            <person name="Mondo S.J."/>
            <person name="Barry K."/>
            <person name="Sandor L."/>
            <person name="Lee J."/>
            <person name="Lipzen A."/>
            <person name="Pangilinan J."/>
            <person name="LaButti K."/>
            <person name="Hainaut M."/>
            <person name="Henrissat B."/>
            <person name="Grigoriev I.V."/>
            <person name="Spatafora J.W."/>
            <person name="Aime M.C."/>
        </authorList>
    </citation>
    <scope>NUCLEOTIDE SEQUENCE [LARGE SCALE GENOMIC DNA]</scope>
    <source>
        <strain evidence="1 2">MCA 3645</strain>
    </source>
</reference>
<evidence type="ECO:0000313" key="2">
    <source>
        <dbReference type="Proteomes" id="UP000246740"/>
    </source>
</evidence>
<sequence>MLIRRRPSPGRALVDRTASAPTCRALLYEAKRLIVPRASLVRYTELARGRRPASQSQPVYPPAHLLQGKGGTRWQYCVDRVAHKTLSQRSHPCLFPLPSHCNSRNEGITSWILGSRPCNVRLTGVPNPCRLWLSRVRHHVRKEWSGTAVTASKREARTDG</sequence>
<dbReference type="AlphaFoldDB" id="A0A317XEP5"/>
<accession>A0A317XEP5</accession>
<proteinExistence type="predicted"/>
<name>A0A317XEP5_9BASI</name>
<keyword evidence="2" id="KW-1185">Reference proteome</keyword>
<organism evidence="1 2">
    <name type="scientific">Testicularia cyperi</name>
    <dbReference type="NCBI Taxonomy" id="1882483"/>
    <lineage>
        <taxon>Eukaryota</taxon>
        <taxon>Fungi</taxon>
        <taxon>Dikarya</taxon>
        <taxon>Basidiomycota</taxon>
        <taxon>Ustilaginomycotina</taxon>
        <taxon>Ustilaginomycetes</taxon>
        <taxon>Ustilaginales</taxon>
        <taxon>Anthracoideaceae</taxon>
        <taxon>Testicularia</taxon>
    </lineage>
</organism>
<dbReference type="InParanoid" id="A0A317XEP5"/>
<protein>
    <submittedName>
        <fullName evidence="1">Uncharacterized protein</fullName>
    </submittedName>
</protein>